<dbReference type="InterPro" id="IPR006076">
    <property type="entry name" value="FAD-dep_OxRdtase"/>
</dbReference>
<proteinExistence type="inferred from homology"/>
<dbReference type="HOGENOM" id="CLU_007884_0_1_1"/>
<dbReference type="SUPFAM" id="SSF51905">
    <property type="entry name" value="FAD/NAD(P)-binding domain"/>
    <property type="match status" value="1"/>
</dbReference>
<evidence type="ECO:0000256" key="6">
    <source>
        <dbReference type="SAM" id="MobiDB-lite"/>
    </source>
</evidence>
<dbReference type="GeneID" id="25031124"/>
<name>S9Q4W2_SCHOY</name>
<sequence>MSNTCLIVGCGVFGLSSAVDLAKQRVFDRIVAIDAEAVPSSMSAANDLNKIVRPEYADIKYMKLALEAMDSWRSNSPVSSAYHESGRLSINSKDPNRRQFDSVSQANLRKLLGKDALMDLKSPDEIRKKFPTFLSNAPLNEDISAVFNERAGYASASEAASAAVETEDGSVIQADTILLAIGAYMNAYVHTDRRVIAKGLPVAHMQLTEDEYNHYKNIPIVFDPDVAYIFPPDPKSKLLKFSSAGYEYVYNTRTRYNESIITSIPTTPSQYTDIPDYAKESIYRFLRMYLPELADRPLEKCKMCWISDTSDSEFLIDKLPGTDNVLIVNGDSGHAFKFLPNIGKYVTQKIRGTLSTEWREAWKWKNVDEHSREVKWRGSQTLADLKDVSFTPNK</sequence>
<reference evidence="8 9" key="1">
    <citation type="journal article" date="2011" name="Science">
        <title>Comparative functional genomics of the fission yeasts.</title>
        <authorList>
            <person name="Rhind N."/>
            <person name="Chen Z."/>
            <person name="Yassour M."/>
            <person name="Thompson D.A."/>
            <person name="Haas B.J."/>
            <person name="Habib N."/>
            <person name="Wapinski I."/>
            <person name="Roy S."/>
            <person name="Lin M.F."/>
            <person name="Heiman D.I."/>
            <person name="Young S.K."/>
            <person name="Furuya K."/>
            <person name="Guo Y."/>
            <person name="Pidoux A."/>
            <person name="Chen H.M."/>
            <person name="Robbertse B."/>
            <person name="Goldberg J.M."/>
            <person name="Aoki K."/>
            <person name="Bayne E.H."/>
            <person name="Berlin A.M."/>
            <person name="Desjardins C.A."/>
            <person name="Dobbs E."/>
            <person name="Dukaj L."/>
            <person name="Fan L."/>
            <person name="FitzGerald M.G."/>
            <person name="French C."/>
            <person name="Gujja S."/>
            <person name="Hansen K."/>
            <person name="Keifenheim D."/>
            <person name="Levin J.Z."/>
            <person name="Mosher R.A."/>
            <person name="Mueller C.A."/>
            <person name="Pfiffner J."/>
            <person name="Priest M."/>
            <person name="Russ C."/>
            <person name="Smialowska A."/>
            <person name="Swoboda P."/>
            <person name="Sykes S.M."/>
            <person name="Vaughn M."/>
            <person name="Vengrova S."/>
            <person name="Yoder R."/>
            <person name="Zeng Q."/>
            <person name="Allshire R."/>
            <person name="Baulcombe D."/>
            <person name="Birren B.W."/>
            <person name="Brown W."/>
            <person name="Ekwall K."/>
            <person name="Kellis M."/>
            <person name="Leatherwood J."/>
            <person name="Levin H."/>
            <person name="Margalit H."/>
            <person name="Martienssen R."/>
            <person name="Nieduszynski C.A."/>
            <person name="Spatafora J.W."/>
            <person name="Friedman N."/>
            <person name="Dalgaard J.Z."/>
            <person name="Baumann P."/>
            <person name="Niki H."/>
            <person name="Regev A."/>
            <person name="Nusbaum C."/>
        </authorList>
    </citation>
    <scope>NUCLEOTIDE SEQUENCE [LARGE SCALE GENOMIC DNA]</scope>
    <source>
        <strain evidence="9">yFS286</strain>
    </source>
</reference>
<comment type="cofactor">
    <cofactor evidence="1">
        <name>FAD</name>
        <dbReference type="ChEBI" id="CHEBI:57692"/>
    </cofactor>
</comment>
<evidence type="ECO:0000256" key="4">
    <source>
        <dbReference type="ARBA" id="ARBA00022827"/>
    </source>
</evidence>
<dbReference type="OMA" id="QFMPLED"/>
<keyword evidence="3" id="KW-0285">Flavoprotein</keyword>
<dbReference type="GO" id="GO:0050660">
    <property type="term" value="F:flavin adenine dinucleotide binding"/>
    <property type="evidence" value="ECO:0007669"/>
    <property type="project" value="EnsemblFungi"/>
</dbReference>
<dbReference type="RefSeq" id="XP_013016094.1">
    <property type="nucleotide sequence ID" value="XM_013160640.1"/>
</dbReference>
<evidence type="ECO:0000259" key="7">
    <source>
        <dbReference type="Pfam" id="PF01266"/>
    </source>
</evidence>
<dbReference type="OrthoDB" id="2219495at2759"/>
<organism evidence="8 9">
    <name type="scientific">Schizosaccharomyces octosporus (strain yFS286)</name>
    <name type="common">Fission yeast</name>
    <name type="synonym">Octosporomyces octosporus</name>
    <dbReference type="NCBI Taxonomy" id="483514"/>
    <lineage>
        <taxon>Eukaryota</taxon>
        <taxon>Fungi</taxon>
        <taxon>Dikarya</taxon>
        <taxon>Ascomycota</taxon>
        <taxon>Taphrinomycotina</taxon>
        <taxon>Schizosaccharomycetes</taxon>
        <taxon>Schizosaccharomycetales</taxon>
        <taxon>Schizosaccharomycetaceae</taxon>
        <taxon>Schizosaccharomyces</taxon>
    </lineage>
</organism>
<dbReference type="EMBL" id="KE503206">
    <property type="protein sequence ID" value="EPX74663.1"/>
    <property type="molecule type" value="Genomic_DNA"/>
</dbReference>
<dbReference type="AlphaFoldDB" id="S9Q4W2"/>
<dbReference type="InterPro" id="IPR036188">
    <property type="entry name" value="FAD/NAD-bd_sf"/>
</dbReference>
<dbReference type="Gene3D" id="3.50.50.60">
    <property type="entry name" value="FAD/NAD(P)-binding domain"/>
    <property type="match status" value="1"/>
</dbReference>
<comment type="similarity">
    <text evidence="2">Belongs to the MSOX/MTOX family.</text>
</comment>
<dbReference type="Proteomes" id="UP000016088">
    <property type="component" value="Unassembled WGS sequence"/>
</dbReference>
<gene>
    <name evidence="8" type="ORF">SOCG_02146</name>
</gene>
<accession>S9Q4W2</accession>
<evidence type="ECO:0000256" key="5">
    <source>
        <dbReference type="ARBA" id="ARBA00023002"/>
    </source>
</evidence>
<feature type="domain" description="FAD dependent oxidoreductase" evidence="7">
    <location>
        <begin position="6"/>
        <end position="348"/>
    </location>
</feature>
<dbReference type="PANTHER" id="PTHR10961">
    <property type="entry name" value="PEROXISOMAL SARCOSINE OXIDASE"/>
    <property type="match status" value="1"/>
</dbReference>
<dbReference type="Pfam" id="PF01266">
    <property type="entry name" value="DAO"/>
    <property type="match status" value="1"/>
</dbReference>
<evidence type="ECO:0000256" key="2">
    <source>
        <dbReference type="ARBA" id="ARBA00010989"/>
    </source>
</evidence>
<dbReference type="VEuPathDB" id="FungiDB:SOCG_02146"/>
<evidence type="ECO:0000256" key="1">
    <source>
        <dbReference type="ARBA" id="ARBA00001974"/>
    </source>
</evidence>
<feature type="region of interest" description="Disordered" evidence="6">
    <location>
        <begin position="79"/>
        <end position="99"/>
    </location>
</feature>
<evidence type="ECO:0000313" key="9">
    <source>
        <dbReference type="Proteomes" id="UP000016088"/>
    </source>
</evidence>
<dbReference type="GO" id="GO:0008115">
    <property type="term" value="F:sarcosine oxidase activity"/>
    <property type="evidence" value="ECO:0007669"/>
    <property type="project" value="TreeGrafter"/>
</dbReference>
<keyword evidence="9" id="KW-1185">Reference proteome</keyword>
<protein>
    <submittedName>
        <fullName evidence="8">L-saccharopine oxidase</fullName>
    </submittedName>
</protein>
<dbReference type="GO" id="GO:0051698">
    <property type="term" value="F:saccharopine oxidase activity"/>
    <property type="evidence" value="ECO:0007669"/>
    <property type="project" value="EnsemblFungi"/>
</dbReference>
<dbReference type="Gene3D" id="3.30.9.10">
    <property type="entry name" value="D-Amino Acid Oxidase, subunit A, domain 2"/>
    <property type="match status" value="1"/>
</dbReference>
<evidence type="ECO:0000256" key="3">
    <source>
        <dbReference type="ARBA" id="ARBA00022630"/>
    </source>
</evidence>
<evidence type="ECO:0000313" key="8">
    <source>
        <dbReference type="EMBL" id="EPX74663.1"/>
    </source>
</evidence>
<dbReference type="PANTHER" id="PTHR10961:SF26">
    <property type="entry name" value="L-SACCHAROPINE OXIDASE"/>
    <property type="match status" value="1"/>
</dbReference>
<keyword evidence="4" id="KW-0274">FAD</keyword>
<keyword evidence="5" id="KW-0560">Oxidoreductase</keyword>
<dbReference type="InterPro" id="IPR045170">
    <property type="entry name" value="MTOX"/>
</dbReference>
<dbReference type="eggNOG" id="KOG2820">
    <property type="taxonomic scope" value="Eukaryota"/>
</dbReference>